<dbReference type="Pfam" id="PF13708">
    <property type="entry name" value="DUF4942"/>
    <property type="match status" value="1"/>
</dbReference>
<accession>A0A161ZF85</accession>
<proteinExistence type="predicted"/>
<protein>
    <recommendedName>
        <fullName evidence="1">DUF4942 domain-containing protein</fullName>
    </recommendedName>
</protein>
<dbReference type="Proteomes" id="UP000076489">
    <property type="component" value="Unassembled WGS sequence"/>
</dbReference>
<evidence type="ECO:0000313" key="3">
    <source>
        <dbReference type="Proteomes" id="UP000076489"/>
    </source>
</evidence>
<reference evidence="3" key="1">
    <citation type="submission" date="2016-03" db="EMBL/GenBank/DDBJ databases">
        <authorList>
            <person name="Ray J."/>
            <person name="Price M."/>
            <person name="Deutschbauer A."/>
        </authorList>
    </citation>
    <scope>NUCLEOTIDE SEQUENCE [LARGE SCALE GENOMIC DNA]</scope>
    <source>
        <strain evidence="3">FW300-N1B4</strain>
    </source>
</reference>
<dbReference type="AlphaFoldDB" id="A0A161ZF85"/>
<evidence type="ECO:0000313" key="2">
    <source>
        <dbReference type="EMBL" id="KZN20542.1"/>
    </source>
</evidence>
<sequence>MSCFKDLALPTTLTDLLRARDSALAKFADARRSLEEAKALLDQCGRHLMPYGAKISDEETKVRSELDYKMWHRAFDLTGFKVLMDAEAVDQFEKSLSPVPPEFTEGTIRATFIDLQLKSGEMFRRGVFNVFRYLSDTYRTNAAEPFRIGRKVVMTWMVHQTTEGGLCIDYGTSAAKLNDLDRVFQVLDGKTFEPRTLESEMNLAFAHRKVFENDYYRAKAFKNKNLHVEFKREDLLDKVNEQIAACYADGALPDARNQ</sequence>
<dbReference type="EMBL" id="LUKJ01000002">
    <property type="protein sequence ID" value="KZN20542.1"/>
    <property type="molecule type" value="Genomic_DNA"/>
</dbReference>
<dbReference type="RefSeq" id="WP_063340590.1">
    <property type="nucleotide sequence ID" value="NZ_LUKJ01000002.1"/>
</dbReference>
<evidence type="ECO:0000259" key="1">
    <source>
        <dbReference type="Pfam" id="PF13708"/>
    </source>
</evidence>
<organism evidence="2 3">
    <name type="scientific">Pseudomonas fluorescens</name>
    <dbReference type="NCBI Taxonomy" id="294"/>
    <lineage>
        <taxon>Bacteria</taxon>
        <taxon>Pseudomonadati</taxon>
        <taxon>Pseudomonadota</taxon>
        <taxon>Gammaproteobacteria</taxon>
        <taxon>Pseudomonadales</taxon>
        <taxon>Pseudomonadaceae</taxon>
        <taxon>Pseudomonas</taxon>
    </lineage>
</organism>
<gene>
    <name evidence="2" type="ORF">A1D17_03095</name>
</gene>
<reference evidence="2 3" key="2">
    <citation type="journal article" date="2018" name="Nature">
        <title>Mutant phenotypes for thousands of bacterial genes of unknown function.</title>
        <authorList>
            <person name="Price M.N."/>
            <person name="Wetmore K.M."/>
            <person name="Waters R.J."/>
            <person name="Callaghan M."/>
            <person name="Ray J."/>
            <person name="Liu H."/>
            <person name="Kuehl J.V."/>
            <person name="Melnyk R.A."/>
            <person name="Lamson J.S."/>
            <person name="Suh Y."/>
            <person name="Carlson H.K."/>
            <person name="Esquivel Z."/>
            <person name="Sadeeshkumar H."/>
            <person name="Chakraborty R."/>
            <person name="Zane G.M."/>
            <person name="Rubin B.E."/>
            <person name="Wall J.D."/>
            <person name="Visel A."/>
            <person name="Bristow J."/>
            <person name="Blow M.J."/>
            <person name="Arkin A.P."/>
            <person name="Deutschbauer A.M."/>
        </authorList>
    </citation>
    <scope>NUCLEOTIDE SEQUENCE [LARGE SCALE GENOMIC DNA]</scope>
    <source>
        <strain evidence="2 3">FW300-N1B4</strain>
    </source>
</reference>
<feature type="domain" description="DUF4942" evidence="1">
    <location>
        <begin position="65"/>
        <end position="248"/>
    </location>
</feature>
<dbReference type="OrthoDB" id="6477274at2"/>
<name>A0A161ZF85_PSEFL</name>
<dbReference type="InterPro" id="IPR031339">
    <property type="entry name" value="DUF4942"/>
</dbReference>
<comment type="caution">
    <text evidence="2">The sequence shown here is derived from an EMBL/GenBank/DDBJ whole genome shotgun (WGS) entry which is preliminary data.</text>
</comment>